<feature type="domain" description="CBS" evidence="3">
    <location>
        <begin position="217"/>
        <end position="273"/>
    </location>
</feature>
<keyword evidence="2" id="KW-0129">CBS domain</keyword>
<dbReference type="SMART" id="SM00116">
    <property type="entry name" value="CBS"/>
    <property type="match status" value="4"/>
</dbReference>
<dbReference type="PANTHER" id="PTHR48108:SF26">
    <property type="entry name" value="CBS DOMAIN-CONTAINING PROTEIN DDB_G0289609"/>
    <property type="match status" value="1"/>
</dbReference>
<accession>A0ABM7YC42</accession>
<feature type="domain" description="CBS" evidence="3">
    <location>
        <begin position="7"/>
        <end position="72"/>
    </location>
</feature>
<dbReference type="PROSITE" id="PS51371">
    <property type="entry name" value="CBS"/>
    <property type="match status" value="4"/>
</dbReference>
<keyword evidence="1" id="KW-0677">Repeat</keyword>
<keyword evidence="5" id="KW-1185">Reference proteome</keyword>
<dbReference type="Proteomes" id="UP000831817">
    <property type="component" value="Chromosome"/>
</dbReference>
<dbReference type="EMBL" id="AP025698">
    <property type="protein sequence ID" value="BDH78824.1"/>
    <property type="molecule type" value="Genomic_DNA"/>
</dbReference>
<organism evidence="4 5">
    <name type="scientific">Methanothermobacter tenebrarum</name>
    <dbReference type="NCBI Taxonomy" id="680118"/>
    <lineage>
        <taxon>Archaea</taxon>
        <taxon>Methanobacteriati</taxon>
        <taxon>Methanobacteriota</taxon>
        <taxon>Methanomada group</taxon>
        <taxon>Methanobacteria</taxon>
        <taxon>Methanobacteriales</taxon>
        <taxon>Methanobacteriaceae</taxon>
        <taxon>Methanothermobacter</taxon>
    </lineage>
</organism>
<evidence type="ECO:0000259" key="3">
    <source>
        <dbReference type="PROSITE" id="PS51371"/>
    </source>
</evidence>
<dbReference type="InterPro" id="IPR051462">
    <property type="entry name" value="CBS_domain-containing"/>
</dbReference>
<dbReference type="InterPro" id="IPR046342">
    <property type="entry name" value="CBS_dom_sf"/>
</dbReference>
<dbReference type="RefSeq" id="WP_248564692.1">
    <property type="nucleotide sequence ID" value="NZ_AP025698.1"/>
</dbReference>
<evidence type="ECO:0000256" key="1">
    <source>
        <dbReference type="ARBA" id="ARBA00022737"/>
    </source>
</evidence>
<dbReference type="Gene3D" id="3.10.580.10">
    <property type="entry name" value="CBS-domain"/>
    <property type="match status" value="2"/>
</dbReference>
<dbReference type="GeneID" id="71964711"/>
<name>A0ABM7YC42_9EURY</name>
<evidence type="ECO:0000256" key="2">
    <source>
        <dbReference type="PROSITE-ProRule" id="PRU00703"/>
    </source>
</evidence>
<evidence type="ECO:0000313" key="5">
    <source>
        <dbReference type="Proteomes" id="UP000831817"/>
    </source>
</evidence>
<reference evidence="4 5" key="1">
    <citation type="submission" date="2022-04" db="EMBL/GenBank/DDBJ databases">
        <title>Complete genome of Methanothermobacter tenebrarum strain RMAS.</title>
        <authorList>
            <person name="Nakamura K."/>
            <person name="Oshima K."/>
            <person name="Hattori M."/>
            <person name="Kamagata Y."/>
            <person name="Takamizawa K."/>
        </authorList>
    </citation>
    <scope>NUCLEOTIDE SEQUENCE [LARGE SCALE GENOMIC DNA]</scope>
    <source>
        <strain evidence="4 5">RMAS</strain>
    </source>
</reference>
<dbReference type="PANTHER" id="PTHR48108">
    <property type="entry name" value="CBS DOMAIN-CONTAINING PROTEIN CBSX2, CHLOROPLASTIC"/>
    <property type="match status" value="1"/>
</dbReference>
<evidence type="ECO:0000313" key="4">
    <source>
        <dbReference type="EMBL" id="BDH78824.1"/>
    </source>
</evidence>
<sequence>MKIKYLMNQNVTCIDKDQNICDALRIMKKNNISRLVVINTNNEHVKEVVGIITEKDIAKKLGSSRYGNLAPSHFHVSTVMSPNIITADVNMDVSTAAHIMLENHIGSLPVIEDDKLVGILTKTDILEICKGKPYEKSLVEDVMSSELITIEPTERMIHARRLMIDANIGRLPVMEDGELVGIITSKDIARSMIAFRKVVPDKYKSARIRNLLVEDLMTQNVKTVKTTDNISKTASKMIETGYGGFPVLDEKGTLVGIITKSDILDLIVEMEGG</sequence>
<gene>
    <name evidence="4" type="ORF">MTTB_02030</name>
</gene>
<protein>
    <submittedName>
        <fullName evidence="4">Inosine-5-monophosphate dehydrogenase</fullName>
    </submittedName>
</protein>
<feature type="domain" description="CBS" evidence="3">
    <location>
        <begin position="143"/>
        <end position="198"/>
    </location>
</feature>
<proteinExistence type="predicted"/>
<dbReference type="SUPFAM" id="SSF54631">
    <property type="entry name" value="CBS-domain pair"/>
    <property type="match status" value="2"/>
</dbReference>
<dbReference type="Pfam" id="PF00571">
    <property type="entry name" value="CBS"/>
    <property type="match status" value="4"/>
</dbReference>
<feature type="domain" description="CBS" evidence="3">
    <location>
        <begin position="80"/>
        <end position="137"/>
    </location>
</feature>
<dbReference type="InterPro" id="IPR000644">
    <property type="entry name" value="CBS_dom"/>
</dbReference>